<feature type="region of interest" description="Disordered" evidence="1">
    <location>
        <begin position="164"/>
        <end position="186"/>
    </location>
</feature>
<dbReference type="RefSeq" id="WP_408154425.1">
    <property type="nucleotide sequence ID" value="NZ_JAQQFM010000001.1"/>
</dbReference>
<dbReference type="NCBIfam" id="TIGR02523">
    <property type="entry name" value="type_IV_pilV"/>
    <property type="match status" value="1"/>
</dbReference>
<evidence type="ECO:0000313" key="3">
    <source>
        <dbReference type="EMBL" id="MFL9923116.1"/>
    </source>
</evidence>
<accession>A0ABW9A3V0</accession>
<proteinExistence type="predicted"/>
<dbReference type="NCBIfam" id="TIGR02532">
    <property type="entry name" value="IV_pilin_GFxxxE"/>
    <property type="match status" value="1"/>
</dbReference>
<evidence type="ECO:0000256" key="1">
    <source>
        <dbReference type="SAM" id="MobiDB-lite"/>
    </source>
</evidence>
<dbReference type="Pfam" id="PF07963">
    <property type="entry name" value="N_methyl"/>
    <property type="match status" value="1"/>
</dbReference>
<dbReference type="PROSITE" id="PS00409">
    <property type="entry name" value="PROKAR_NTER_METHYL"/>
    <property type="match status" value="1"/>
</dbReference>
<gene>
    <name evidence="3" type="primary">pilV</name>
    <name evidence="3" type="ORF">PQR62_02480</name>
</gene>
<protein>
    <submittedName>
        <fullName evidence="3">Type IV pilus modification protein PilV</fullName>
    </submittedName>
</protein>
<keyword evidence="2" id="KW-0812">Transmembrane</keyword>
<evidence type="ECO:0000256" key="2">
    <source>
        <dbReference type="SAM" id="Phobius"/>
    </source>
</evidence>
<keyword evidence="2" id="KW-0472">Membrane</keyword>
<reference evidence="3 4" key="1">
    <citation type="journal article" date="2024" name="Chem. Sci.">
        <title>Discovery of megapolipeptins by genome mining of a Burkholderiales bacteria collection.</title>
        <authorList>
            <person name="Paulo B.S."/>
            <person name="Recchia M.J.J."/>
            <person name="Lee S."/>
            <person name="Fergusson C.H."/>
            <person name="Romanowski S.B."/>
            <person name="Hernandez A."/>
            <person name="Krull N."/>
            <person name="Liu D.Y."/>
            <person name="Cavanagh H."/>
            <person name="Bos A."/>
            <person name="Gray C.A."/>
            <person name="Murphy B.T."/>
            <person name="Linington R.G."/>
            <person name="Eustaquio A.S."/>
        </authorList>
    </citation>
    <scope>NUCLEOTIDE SEQUENCE [LARGE SCALE GENOMIC DNA]</scope>
    <source>
        <strain evidence="3 4">RL21-008-BIB-A</strain>
    </source>
</reference>
<dbReference type="InterPro" id="IPR012902">
    <property type="entry name" value="N_methyl_site"/>
</dbReference>
<dbReference type="InterPro" id="IPR013362">
    <property type="entry name" value="Pilus_4_PilV"/>
</dbReference>
<comment type="caution">
    <text evidence="3">The sequence shown here is derived from an EMBL/GenBank/DDBJ whole genome shotgun (WGS) entry which is preliminary data.</text>
</comment>
<sequence length="186" mass="20390">MSTISTSKFSFRISSGFSLIEVLIAMLVLSSAALGMIALQLHSLRMSRDSLLHTSAMQLAAELADMISSLPAQAMAGEPYLFSIDSTQPVPPTGNCYRKRCAPEQYLDFELRDWQRRVLMLPAARAVVCRDSSPWRQDSLQWDCDRQPSAALVIKIGWRAGSAHAAGGKDPQSAPQFVLPVGEPPR</sequence>
<organism evidence="3 4">
    <name type="scientific">Herbaspirillum lusitanum</name>
    <dbReference type="NCBI Taxonomy" id="213312"/>
    <lineage>
        <taxon>Bacteria</taxon>
        <taxon>Pseudomonadati</taxon>
        <taxon>Pseudomonadota</taxon>
        <taxon>Betaproteobacteria</taxon>
        <taxon>Burkholderiales</taxon>
        <taxon>Oxalobacteraceae</taxon>
        <taxon>Herbaspirillum</taxon>
    </lineage>
</organism>
<evidence type="ECO:0000313" key="4">
    <source>
        <dbReference type="Proteomes" id="UP001629246"/>
    </source>
</evidence>
<feature type="transmembrane region" description="Helical" evidence="2">
    <location>
        <begin position="17"/>
        <end position="39"/>
    </location>
</feature>
<name>A0ABW9A3V0_9BURK</name>
<keyword evidence="2" id="KW-1133">Transmembrane helix</keyword>
<keyword evidence="4" id="KW-1185">Reference proteome</keyword>
<dbReference type="EMBL" id="JAQQFM010000001">
    <property type="protein sequence ID" value="MFL9923116.1"/>
    <property type="molecule type" value="Genomic_DNA"/>
</dbReference>
<dbReference type="Proteomes" id="UP001629246">
    <property type="component" value="Unassembled WGS sequence"/>
</dbReference>